<dbReference type="Pfam" id="PF08448">
    <property type="entry name" value="PAS_4"/>
    <property type="match status" value="1"/>
</dbReference>
<dbReference type="GO" id="GO:0000155">
    <property type="term" value="F:phosphorelay sensor kinase activity"/>
    <property type="evidence" value="ECO:0007669"/>
    <property type="project" value="InterPro"/>
</dbReference>
<reference evidence="9 10" key="1">
    <citation type="journal article" date="2017" name="ISME J.">
        <title>Potential for microbial H2 and metal transformations associated with novel bacteria and archaea in deep terrestrial subsurface sediments.</title>
        <authorList>
            <person name="Hernsdorf A.W."/>
            <person name="Amano Y."/>
            <person name="Miyakawa K."/>
            <person name="Ise K."/>
            <person name="Suzuki Y."/>
            <person name="Anantharaman K."/>
            <person name="Probst A."/>
            <person name="Burstein D."/>
            <person name="Thomas B.C."/>
            <person name="Banfield J.F."/>
        </authorList>
    </citation>
    <scope>NUCLEOTIDE SEQUENCE [LARGE SCALE GENOMIC DNA]</scope>
    <source>
        <strain evidence="9">HGW-Wallbacteria-1</strain>
    </source>
</reference>
<evidence type="ECO:0000256" key="1">
    <source>
        <dbReference type="ARBA" id="ARBA00000085"/>
    </source>
</evidence>
<gene>
    <name evidence="9" type="ORF">CVV64_20195</name>
</gene>
<dbReference type="SMART" id="SM00387">
    <property type="entry name" value="HATPase_c"/>
    <property type="match status" value="1"/>
</dbReference>
<dbReference type="Proteomes" id="UP000233256">
    <property type="component" value="Unassembled WGS sequence"/>
</dbReference>
<dbReference type="SUPFAM" id="SSF47384">
    <property type="entry name" value="Homodimeric domain of signal transducing histidine kinase"/>
    <property type="match status" value="1"/>
</dbReference>
<evidence type="ECO:0000313" key="10">
    <source>
        <dbReference type="Proteomes" id="UP000233256"/>
    </source>
</evidence>
<dbReference type="CDD" id="cd00130">
    <property type="entry name" value="PAS"/>
    <property type="match status" value="1"/>
</dbReference>
<proteinExistence type="predicted"/>
<dbReference type="PROSITE" id="PS50113">
    <property type="entry name" value="PAC"/>
    <property type="match status" value="1"/>
</dbReference>
<feature type="domain" description="PAC" evidence="8">
    <location>
        <begin position="284"/>
        <end position="336"/>
    </location>
</feature>
<comment type="caution">
    <text evidence="9">The sequence shown here is derived from an EMBL/GenBank/DDBJ whole genome shotgun (WGS) entry which is preliminary data.</text>
</comment>
<dbReference type="Pfam" id="PF00512">
    <property type="entry name" value="HisKA"/>
    <property type="match status" value="1"/>
</dbReference>
<dbReference type="InterPro" id="IPR036097">
    <property type="entry name" value="HisK_dim/P_sf"/>
</dbReference>
<dbReference type="Pfam" id="PF10114">
    <property type="entry name" value="PocR"/>
    <property type="match status" value="1"/>
</dbReference>
<dbReference type="SUPFAM" id="SSF55874">
    <property type="entry name" value="ATPase domain of HSP90 chaperone/DNA topoisomerase II/histidine kinase"/>
    <property type="match status" value="1"/>
</dbReference>
<accession>A0A2N1PIH9</accession>
<evidence type="ECO:0000259" key="8">
    <source>
        <dbReference type="PROSITE" id="PS50113"/>
    </source>
</evidence>
<dbReference type="Gene3D" id="3.30.450.20">
    <property type="entry name" value="PAS domain"/>
    <property type="match status" value="1"/>
</dbReference>
<dbReference type="AlphaFoldDB" id="A0A2N1PIH9"/>
<protein>
    <recommendedName>
        <fullName evidence="2">histidine kinase</fullName>
        <ecNumber evidence="2">2.7.13.3</ecNumber>
    </recommendedName>
</protein>
<dbReference type="PANTHER" id="PTHR43304">
    <property type="entry name" value="PHYTOCHROME-LIKE PROTEIN CPH1"/>
    <property type="match status" value="1"/>
</dbReference>
<dbReference type="FunFam" id="3.30.565.10:FF:000006">
    <property type="entry name" value="Sensor histidine kinase WalK"/>
    <property type="match status" value="1"/>
</dbReference>
<dbReference type="NCBIfam" id="TIGR00229">
    <property type="entry name" value="sensory_box"/>
    <property type="match status" value="1"/>
</dbReference>
<dbReference type="PANTHER" id="PTHR43304:SF1">
    <property type="entry name" value="PAC DOMAIN-CONTAINING PROTEIN"/>
    <property type="match status" value="1"/>
</dbReference>
<evidence type="ECO:0000256" key="4">
    <source>
        <dbReference type="ARBA" id="ARBA00022679"/>
    </source>
</evidence>
<organism evidence="9 10">
    <name type="scientific">Candidatus Wallbacteria bacterium HGW-Wallbacteria-1</name>
    <dbReference type="NCBI Taxonomy" id="2013854"/>
    <lineage>
        <taxon>Bacteria</taxon>
        <taxon>Candidatus Walliibacteriota</taxon>
    </lineage>
</organism>
<comment type="catalytic activity">
    <reaction evidence="1">
        <text>ATP + protein L-histidine = ADP + protein N-phospho-L-histidine.</text>
        <dbReference type="EC" id="2.7.13.3"/>
    </reaction>
</comment>
<dbReference type="EMBL" id="PGXC01000064">
    <property type="protein sequence ID" value="PKK88129.1"/>
    <property type="molecule type" value="Genomic_DNA"/>
</dbReference>
<dbReference type="Pfam" id="PF02518">
    <property type="entry name" value="HATPase_c"/>
    <property type="match status" value="1"/>
</dbReference>
<dbReference type="InterPro" id="IPR013656">
    <property type="entry name" value="PAS_4"/>
</dbReference>
<dbReference type="InterPro" id="IPR035965">
    <property type="entry name" value="PAS-like_dom_sf"/>
</dbReference>
<dbReference type="SMART" id="SM00091">
    <property type="entry name" value="PAS"/>
    <property type="match status" value="1"/>
</dbReference>
<dbReference type="PRINTS" id="PR00344">
    <property type="entry name" value="BCTRLSENSOR"/>
</dbReference>
<dbReference type="InterPro" id="IPR005467">
    <property type="entry name" value="His_kinase_dom"/>
</dbReference>
<dbReference type="CDD" id="cd00082">
    <property type="entry name" value="HisKA"/>
    <property type="match status" value="1"/>
</dbReference>
<dbReference type="InterPro" id="IPR003661">
    <property type="entry name" value="HisK_dim/P_dom"/>
</dbReference>
<dbReference type="PROSITE" id="PS50112">
    <property type="entry name" value="PAS"/>
    <property type="match status" value="1"/>
</dbReference>
<sequence length="598" mass="68187">MGDNCANLPNDETMDFLDGSSEMELQNIIDVEEIQLIMDDFHHLTKMATAIIDLNGKVIEATGWQDICTKFHRINPLTSSNCTASDLFLAKNLKAGEIVDYKCQNGLWDVVTPLFVAGRHIGNIFTGQFFYDDEVIDESFFREQAQKFNFDEEAYMDAFRRVPRYSREKVQNLMNFLVKFAAYISRMSLMNLQLKKEIQIRHQVENALNENEIHLRTLLKTIPDLVWLKDPQGYFCFCNSRFESFLGYAEKDIIGKSDYDFLDSELADFFTKHDSEAAKSGKPCTIEREIIFADGHSEILEIISSPMFMKSGQISGILSIGHDITAHKLAEMKLRSSELKIRELNLGLEKKVQQRTAQLESSNKELESFAYIASHDLQEPLRKVQAFSDRLKTRYASVLDEKGLDYLTRMEASGKRMQKMVNDLLAFSRVKTRGESFESVNLNDIVDNAIADVEIHAIECGASFEIAALPVVEADPMQMQQLFMNLISNGIKFHRENVPPVIKIYSNASSINQDQDNFCEIVIEDNGIGFEIQYLDRIFKPFQRLHGRGKFEGTGIGLSICQRIIERHRGCISAISEIGIGSKFIFTLPILNVKRSEI</sequence>
<dbReference type="InterPro" id="IPR018771">
    <property type="entry name" value="PocR_dom"/>
</dbReference>
<evidence type="ECO:0000259" key="7">
    <source>
        <dbReference type="PROSITE" id="PS50112"/>
    </source>
</evidence>
<dbReference type="EC" id="2.7.13.3" evidence="2"/>
<evidence type="ECO:0000256" key="3">
    <source>
        <dbReference type="ARBA" id="ARBA00022553"/>
    </source>
</evidence>
<dbReference type="InterPro" id="IPR036890">
    <property type="entry name" value="HATPase_C_sf"/>
</dbReference>
<feature type="domain" description="PAS" evidence="7">
    <location>
        <begin position="211"/>
        <end position="281"/>
    </location>
</feature>
<dbReference type="InterPro" id="IPR000700">
    <property type="entry name" value="PAS-assoc_C"/>
</dbReference>
<dbReference type="PROSITE" id="PS50109">
    <property type="entry name" value="HIS_KIN"/>
    <property type="match status" value="1"/>
</dbReference>
<evidence type="ECO:0000256" key="5">
    <source>
        <dbReference type="ARBA" id="ARBA00022777"/>
    </source>
</evidence>
<dbReference type="SMART" id="SM00388">
    <property type="entry name" value="HisKA"/>
    <property type="match status" value="1"/>
</dbReference>
<dbReference type="InterPro" id="IPR004358">
    <property type="entry name" value="Sig_transdc_His_kin-like_C"/>
</dbReference>
<dbReference type="InterPro" id="IPR000014">
    <property type="entry name" value="PAS"/>
</dbReference>
<dbReference type="Gene3D" id="1.10.287.130">
    <property type="match status" value="1"/>
</dbReference>
<evidence type="ECO:0000256" key="2">
    <source>
        <dbReference type="ARBA" id="ARBA00012438"/>
    </source>
</evidence>
<dbReference type="Gene3D" id="3.30.565.10">
    <property type="entry name" value="Histidine kinase-like ATPase, C-terminal domain"/>
    <property type="match status" value="1"/>
</dbReference>
<keyword evidence="3" id="KW-0597">Phosphoprotein</keyword>
<evidence type="ECO:0000259" key="6">
    <source>
        <dbReference type="PROSITE" id="PS50109"/>
    </source>
</evidence>
<dbReference type="SUPFAM" id="SSF55785">
    <property type="entry name" value="PYP-like sensor domain (PAS domain)"/>
    <property type="match status" value="1"/>
</dbReference>
<name>A0A2N1PIH9_9BACT</name>
<keyword evidence="4" id="KW-0808">Transferase</keyword>
<evidence type="ECO:0000313" key="9">
    <source>
        <dbReference type="EMBL" id="PKK88129.1"/>
    </source>
</evidence>
<dbReference type="InterPro" id="IPR003594">
    <property type="entry name" value="HATPase_dom"/>
</dbReference>
<dbReference type="InterPro" id="IPR052162">
    <property type="entry name" value="Sensor_kinase/Photoreceptor"/>
</dbReference>
<keyword evidence="5" id="KW-0418">Kinase</keyword>
<feature type="domain" description="Histidine kinase" evidence="6">
    <location>
        <begin position="372"/>
        <end position="592"/>
    </location>
</feature>